<name>A0A6B2NS81_9RHOB</name>
<dbReference type="GO" id="GO:0016814">
    <property type="term" value="F:hydrolase activity, acting on carbon-nitrogen (but not peptide) bonds, in cyclic amidines"/>
    <property type="evidence" value="ECO:0007669"/>
    <property type="project" value="UniProtKB-ARBA"/>
</dbReference>
<dbReference type="NCBIfam" id="TIGR01430">
    <property type="entry name" value="aden_deam"/>
    <property type="match status" value="1"/>
</dbReference>
<dbReference type="EC" id="3.5.4.4" evidence="7"/>
<dbReference type="InterPro" id="IPR006330">
    <property type="entry name" value="Ado/ade_deaminase"/>
</dbReference>
<dbReference type="NCBIfam" id="NF006848">
    <property type="entry name" value="PRK09358.1-3"/>
    <property type="match status" value="1"/>
</dbReference>
<comment type="similarity">
    <text evidence="2">Belongs to the metallo-dependent hydrolases superfamily. Adenosine and AMP deaminases family.</text>
</comment>
<dbReference type="Gene3D" id="3.20.20.140">
    <property type="entry name" value="Metal-dependent hydrolases"/>
    <property type="match status" value="1"/>
</dbReference>
<comment type="cofactor">
    <cofactor evidence="1">
        <name>Zn(2+)</name>
        <dbReference type="ChEBI" id="CHEBI:29105"/>
    </cofactor>
</comment>
<gene>
    <name evidence="7" type="ORF">G0P99_18700</name>
</gene>
<evidence type="ECO:0000256" key="5">
    <source>
        <dbReference type="ARBA" id="ARBA00022833"/>
    </source>
</evidence>
<proteinExistence type="inferred from homology"/>
<evidence type="ECO:0000259" key="6">
    <source>
        <dbReference type="Pfam" id="PF00962"/>
    </source>
</evidence>
<evidence type="ECO:0000256" key="2">
    <source>
        <dbReference type="ARBA" id="ARBA00006676"/>
    </source>
</evidence>
<dbReference type="EMBL" id="JAAGOX010000043">
    <property type="protein sequence ID" value="NDW46982.1"/>
    <property type="molecule type" value="Genomic_DNA"/>
</dbReference>
<dbReference type="RefSeq" id="WP_164131998.1">
    <property type="nucleotide sequence ID" value="NZ_JAAGOX010000043.1"/>
</dbReference>
<evidence type="ECO:0000313" key="7">
    <source>
        <dbReference type="EMBL" id="NDW46982.1"/>
    </source>
</evidence>
<dbReference type="SUPFAM" id="SSF51556">
    <property type="entry name" value="Metallo-dependent hydrolases"/>
    <property type="match status" value="1"/>
</dbReference>
<keyword evidence="3" id="KW-0479">Metal-binding</keyword>
<reference evidence="7" key="1">
    <citation type="submission" date="2020-02" db="EMBL/GenBank/DDBJ databases">
        <title>Delineation of the pyrene-degrading pathway in Roseobacter clade bacteria by genomic analysis.</title>
        <authorList>
            <person name="Zhou H."/>
            <person name="Wang H."/>
        </authorList>
    </citation>
    <scope>NUCLEOTIDE SEQUENCE</scope>
    <source>
        <strain evidence="7">PrR005</strain>
    </source>
</reference>
<dbReference type="PANTHER" id="PTHR43114:SF6">
    <property type="entry name" value="ADENINE DEAMINASE"/>
    <property type="match status" value="1"/>
</dbReference>
<evidence type="ECO:0000256" key="3">
    <source>
        <dbReference type="ARBA" id="ARBA00022723"/>
    </source>
</evidence>
<dbReference type="Pfam" id="PF00962">
    <property type="entry name" value="A_deaminase"/>
    <property type="match status" value="1"/>
</dbReference>
<keyword evidence="4 7" id="KW-0378">Hydrolase</keyword>
<evidence type="ECO:0000256" key="4">
    <source>
        <dbReference type="ARBA" id="ARBA00022801"/>
    </source>
</evidence>
<dbReference type="InterPro" id="IPR032466">
    <property type="entry name" value="Metal_Hydrolase"/>
</dbReference>
<dbReference type="AlphaFoldDB" id="A0A6B2NS81"/>
<organism evidence="7">
    <name type="scientific">Ruegeria sp. PrR005</name>
    <dbReference type="NCBI Taxonomy" id="2706882"/>
    <lineage>
        <taxon>Bacteria</taxon>
        <taxon>Pseudomonadati</taxon>
        <taxon>Pseudomonadota</taxon>
        <taxon>Alphaproteobacteria</taxon>
        <taxon>Rhodobacterales</taxon>
        <taxon>Roseobacteraceae</taxon>
        <taxon>Ruegeria</taxon>
    </lineage>
</organism>
<sequence>MSEEQPPVADLPKVELHLHHEGAAPPALIRQMAHEKKIDLRGIFNPDGSYDFRDFAHFLSIYEAASSVLTGPEEFRRLTWAILEQSAENGVVYSETFLSPDFCGGGDVAAWRDYLAAIRDAADEAEAKLGITLRGIVTCVRHFGPDQARRAARCAAETAGDWIVGFGMGGNEGVGKQGDYSWSFDCAREAGLRLTTHAGEFGGPDSVRDAVRVLGVERIGHGVRAIEDPDLVHELADRGITLEVCPGSNVVLGLYPSFAAHPIARLRDAGVRVTVSTDDPPFFHTTMRREYEMLARAFGWGAEDFADLNAIALGAAFCDEDTQSRVAKRLETS</sequence>
<dbReference type="GO" id="GO:0019239">
    <property type="term" value="F:deaminase activity"/>
    <property type="evidence" value="ECO:0007669"/>
    <property type="project" value="InterPro"/>
</dbReference>
<feature type="domain" description="Adenosine deaminase" evidence="6">
    <location>
        <begin position="12"/>
        <end position="331"/>
    </location>
</feature>
<accession>A0A6B2NS81</accession>
<dbReference type="CDD" id="cd01320">
    <property type="entry name" value="ADA"/>
    <property type="match status" value="1"/>
</dbReference>
<dbReference type="GO" id="GO:0046872">
    <property type="term" value="F:metal ion binding"/>
    <property type="evidence" value="ECO:0007669"/>
    <property type="project" value="UniProtKB-KW"/>
</dbReference>
<comment type="caution">
    <text evidence="7">The sequence shown here is derived from an EMBL/GenBank/DDBJ whole genome shotgun (WGS) entry which is preliminary data.</text>
</comment>
<dbReference type="InterPro" id="IPR001365">
    <property type="entry name" value="A_deaminase_dom"/>
</dbReference>
<dbReference type="PANTHER" id="PTHR43114">
    <property type="entry name" value="ADENINE DEAMINASE"/>
    <property type="match status" value="1"/>
</dbReference>
<evidence type="ECO:0000256" key="1">
    <source>
        <dbReference type="ARBA" id="ARBA00001947"/>
    </source>
</evidence>
<protein>
    <submittedName>
        <fullName evidence="7">Adenosine deaminase</fullName>
        <ecNumber evidence="7">3.5.4.4</ecNumber>
    </submittedName>
</protein>
<keyword evidence="5" id="KW-0862">Zinc</keyword>